<gene>
    <name evidence="3" type="ORF">ACHAWO_005504</name>
</gene>
<dbReference type="CDD" id="cd10527">
    <property type="entry name" value="SET_LSMT"/>
    <property type="match status" value="2"/>
</dbReference>
<keyword evidence="1" id="KW-0472">Membrane</keyword>
<dbReference type="Gene3D" id="3.90.1410.10">
    <property type="entry name" value="set domain protein methyltransferase, domain 1"/>
    <property type="match status" value="2"/>
</dbReference>
<name>A0ABD3QAE1_9STRA</name>
<dbReference type="SUPFAM" id="SSF82199">
    <property type="entry name" value="SET domain"/>
    <property type="match status" value="2"/>
</dbReference>
<dbReference type="PANTHER" id="PTHR13271">
    <property type="entry name" value="UNCHARACTERIZED PUTATIVE METHYLTRANSFERASE"/>
    <property type="match status" value="1"/>
</dbReference>
<dbReference type="PANTHER" id="PTHR13271:SF121">
    <property type="entry name" value="SET DOMAIN-CONTAINING PROTEIN"/>
    <property type="match status" value="1"/>
</dbReference>
<keyword evidence="1" id="KW-0812">Transmembrane</keyword>
<keyword evidence="1" id="KW-1133">Transmembrane helix</keyword>
<dbReference type="AlphaFoldDB" id="A0ABD3QAE1"/>
<dbReference type="InterPro" id="IPR050600">
    <property type="entry name" value="SETD3_SETD6_MTase"/>
</dbReference>
<evidence type="ECO:0000313" key="4">
    <source>
        <dbReference type="Proteomes" id="UP001530400"/>
    </source>
</evidence>
<comment type="caution">
    <text evidence="3">The sequence shown here is derived from an EMBL/GenBank/DDBJ whole genome shotgun (WGS) entry which is preliminary data.</text>
</comment>
<protein>
    <recommendedName>
        <fullName evidence="2">SET domain-containing protein</fullName>
    </recommendedName>
</protein>
<proteinExistence type="predicted"/>
<feature type="transmembrane region" description="Helical" evidence="1">
    <location>
        <begin position="29"/>
        <end position="50"/>
    </location>
</feature>
<feature type="domain" description="SET" evidence="2">
    <location>
        <begin position="641"/>
        <end position="884"/>
    </location>
</feature>
<keyword evidence="4" id="KW-1185">Reference proteome</keyword>
<dbReference type="InterPro" id="IPR046341">
    <property type="entry name" value="SET_dom_sf"/>
</dbReference>
<evidence type="ECO:0000313" key="3">
    <source>
        <dbReference type="EMBL" id="KAL3797345.1"/>
    </source>
</evidence>
<dbReference type="InterPro" id="IPR001214">
    <property type="entry name" value="SET_dom"/>
</dbReference>
<reference evidence="3 4" key="1">
    <citation type="submission" date="2024-10" db="EMBL/GenBank/DDBJ databases">
        <title>Updated reference genomes for cyclostephanoid diatoms.</title>
        <authorList>
            <person name="Roberts W.R."/>
            <person name="Alverson A.J."/>
        </authorList>
    </citation>
    <scope>NUCLEOTIDE SEQUENCE [LARGE SCALE GENOMIC DNA]</scope>
    <source>
        <strain evidence="3 4">AJA010-31</strain>
    </source>
</reference>
<evidence type="ECO:0000256" key="1">
    <source>
        <dbReference type="SAM" id="Phobius"/>
    </source>
</evidence>
<sequence length="1012" mass="113450">MARKKSAKHAEAASSHALNKLTSKSSSNLIMGLSIIISIMAIALLLYLSFLHSDEDTVISNYANKTTEERQAAFMQWIVDNGGIFHPIRHGDQTLAVTLEKFPQFGGWGLALSLDTEQQCFNSTDGQCQLSESEDEDSNETIVHQLDPLFTIPSSLIITVPKILEMYGSISSDWHIPSFHSRLDTILRKGLHGNGLSKQINMMGLVEQDVVMALYLMAENCQHEHLNLFGKDSFYGPYLDVLPGLIPRLDTFGHEEYNVLKDKVLEQIGRESKRALEEMYSGPSDRKGGSLKAVLLDMIATKINTGSSSLEKASCTSFESFHRFIALISSRAMVLRGEKRVVPLAEMINYAPLPEVSSNIIRPAFDLFHSLGEDGSMTVRSDRDVILSSGVDNLVREDGSTVVQLFEDYGPVDSSLFLEAHGFVPNDNPHHCVVIPGPLIERAVAPNGIKEADKQFIVDALQMLRLAPAKLDTSRPLLQDFCVRQDLSLVEDGSDNVRRPASDAIAVVSLLASNDEDQRSLREQCTSAINSSAHEMIEIRCARYPENDAIIKGALNSAAGFIVKEGNSNTDSEDSEKTDAESTRLVSNLLSAEAEGLERMALAWRFRVQERRLLLSIAYSTEELLDQNEEKISPSNDELDEKLREFNSFIESLHLPVNKLEARIVGDGVRVGTFAKEGIDEGEIYISLPENTTIDYDHAIKDAHPNLKQLLKKYHGSDRDGFMALLIYLVYERFVMKEQSKWWPYLNLLPTIDDVKRSHPLFYAETDINQHLGGSHARQVLLRYRQGTNQKHAALASDLDAHLVLGSENLLNKDAFRWASAIIDSRSIWWGNKRHLAPLLDLVNADSVGKPHGTQIEGQGIENRAVTRASRHVKKGDQLFENYAQPNHLLFTYHGFILEDNPDDCALTRISIDGRAPLTFCIKDWDSLEEMAHVLRVKYHLRLTPDQGKSEDVRPYLIQELKQRISQLKAFVYNDNDVSEKGQPYHIHCMQTIVKNDIKHFENALALVTEAT</sequence>
<accession>A0ABD3QAE1</accession>
<dbReference type="Proteomes" id="UP001530400">
    <property type="component" value="Unassembled WGS sequence"/>
</dbReference>
<dbReference type="EMBL" id="JALLPJ020000257">
    <property type="protein sequence ID" value="KAL3797345.1"/>
    <property type="molecule type" value="Genomic_DNA"/>
</dbReference>
<organism evidence="3 4">
    <name type="scientific">Cyclotella atomus</name>
    <dbReference type="NCBI Taxonomy" id="382360"/>
    <lineage>
        <taxon>Eukaryota</taxon>
        <taxon>Sar</taxon>
        <taxon>Stramenopiles</taxon>
        <taxon>Ochrophyta</taxon>
        <taxon>Bacillariophyta</taxon>
        <taxon>Coscinodiscophyceae</taxon>
        <taxon>Thalassiosirophycidae</taxon>
        <taxon>Stephanodiscales</taxon>
        <taxon>Stephanodiscaceae</taxon>
        <taxon>Cyclotella</taxon>
    </lineage>
</organism>
<dbReference type="PROSITE" id="PS50280">
    <property type="entry name" value="SET"/>
    <property type="match status" value="1"/>
</dbReference>
<evidence type="ECO:0000259" key="2">
    <source>
        <dbReference type="PROSITE" id="PS50280"/>
    </source>
</evidence>